<name>A0A3N4RNH9_9ACTN</name>
<feature type="region of interest" description="Disordered" evidence="2">
    <location>
        <begin position="98"/>
        <end position="121"/>
    </location>
</feature>
<evidence type="ECO:0000256" key="1">
    <source>
        <dbReference type="SAM" id="Coils"/>
    </source>
</evidence>
<protein>
    <submittedName>
        <fullName evidence="4">Uncharacterized protein</fullName>
    </submittedName>
</protein>
<evidence type="ECO:0000256" key="2">
    <source>
        <dbReference type="SAM" id="MobiDB-lite"/>
    </source>
</evidence>
<accession>A0A3N4RNH9</accession>
<proteinExistence type="predicted"/>
<evidence type="ECO:0000256" key="3">
    <source>
        <dbReference type="SAM" id="Phobius"/>
    </source>
</evidence>
<keyword evidence="5" id="KW-1185">Reference proteome</keyword>
<dbReference type="EMBL" id="RKQG01000001">
    <property type="protein sequence ID" value="RPE34903.1"/>
    <property type="molecule type" value="Genomic_DNA"/>
</dbReference>
<feature type="transmembrane region" description="Helical" evidence="3">
    <location>
        <begin position="6"/>
        <end position="28"/>
    </location>
</feature>
<evidence type="ECO:0000313" key="5">
    <source>
        <dbReference type="Proteomes" id="UP000266906"/>
    </source>
</evidence>
<keyword evidence="1" id="KW-0175">Coiled coil</keyword>
<sequence length="121" mass="13527">MSAESWAAVSAVGVSAVTAGGVAYTAWAGRRTRGQERRDDFSVVTDRMERELERLGKRVDEQELESVQQRARLAGQEFTIRYLCGWLRSMVGFIQASGLEPPPAPRPMPEDVRPYLSDIEL</sequence>
<keyword evidence="3" id="KW-0472">Membrane</keyword>
<keyword evidence="3" id="KW-1133">Transmembrane helix</keyword>
<dbReference type="AlphaFoldDB" id="A0A3N4RNH9"/>
<dbReference type="Proteomes" id="UP000266906">
    <property type="component" value="Unassembled WGS sequence"/>
</dbReference>
<reference evidence="4 5" key="1">
    <citation type="submission" date="2018-11" db="EMBL/GenBank/DDBJ databases">
        <title>Sequencing the genomes of 1000 actinobacteria strains.</title>
        <authorList>
            <person name="Klenk H.-P."/>
        </authorList>
    </citation>
    <scope>NUCLEOTIDE SEQUENCE [LARGE SCALE GENOMIC DNA]</scope>
    <source>
        <strain evidence="4 5">DSM 44781</strain>
    </source>
</reference>
<comment type="caution">
    <text evidence="4">The sequence shown here is derived from an EMBL/GenBank/DDBJ whole genome shotgun (WGS) entry which is preliminary data.</text>
</comment>
<gene>
    <name evidence="4" type="ORF">EDD38_3245</name>
</gene>
<feature type="coiled-coil region" evidence="1">
    <location>
        <begin position="45"/>
        <end position="72"/>
    </location>
</feature>
<organism evidence="4 5">
    <name type="scientific">Kitasatospora cineracea</name>
    <dbReference type="NCBI Taxonomy" id="88074"/>
    <lineage>
        <taxon>Bacteria</taxon>
        <taxon>Bacillati</taxon>
        <taxon>Actinomycetota</taxon>
        <taxon>Actinomycetes</taxon>
        <taxon>Kitasatosporales</taxon>
        <taxon>Streptomycetaceae</taxon>
        <taxon>Kitasatospora</taxon>
    </lineage>
</organism>
<keyword evidence="3" id="KW-0812">Transmembrane</keyword>
<evidence type="ECO:0000313" key="4">
    <source>
        <dbReference type="EMBL" id="RPE34903.1"/>
    </source>
</evidence>